<organism evidence="2 3">
    <name type="scientific">Prauserella alba</name>
    <dbReference type="NCBI Taxonomy" id="176898"/>
    <lineage>
        <taxon>Bacteria</taxon>
        <taxon>Bacillati</taxon>
        <taxon>Actinomycetota</taxon>
        <taxon>Actinomycetes</taxon>
        <taxon>Pseudonocardiales</taxon>
        <taxon>Pseudonocardiaceae</taxon>
        <taxon>Prauserella</taxon>
    </lineage>
</organism>
<comment type="caution">
    <text evidence="2">The sequence shown here is derived from an EMBL/GenBank/DDBJ whole genome shotgun (WGS) entry which is preliminary data.</text>
</comment>
<reference evidence="3" key="1">
    <citation type="journal article" date="2019" name="Int. J. Syst. Evol. Microbiol.">
        <title>The Global Catalogue of Microorganisms (GCM) 10K type strain sequencing project: providing services to taxonomists for standard genome sequencing and annotation.</title>
        <authorList>
            <consortium name="The Broad Institute Genomics Platform"/>
            <consortium name="The Broad Institute Genome Sequencing Center for Infectious Disease"/>
            <person name="Wu L."/>
            <person name="Ma J."/>
        </authorList>
    </citation>
    <scope>NUCLEOTIDE SEQUENCE [LARGE SCALE GENOMIC DNA]</scope>
    <source>
        <strain evidence="3">JCM 13022</strain>
    </source>
</reference>
<evidence type="ECO:0000313" key="2">
    <source>
        <dbReference type="EMBL" id="GAA1193312.1"/>
    </source>
</evidence>
<feature type="compositionally biased region" description="Low complexity" evidence="1">
    <location>
        <begin position="41"/>
        <end position="56"/>
    </location>
</feature>
<feature type="region of interest" description="Disordered" evidence="1">
    <location>
        <begin position="32"/>
        <end position="72"/>
    </location>
</feature>
<sequence>MAGLPVAITLLTVVAGCADRENDLDTYYDDRQATGERSDDAAAAPPSDGGSRSAPSQRRDGPAGTGPAQPAGQGVLLTAEDVAEEGVVPIAPSTAGADPAAPTCLATIAQQSGAAEVQERAWRYPTGSTLHHLVTRYEDRSAADVLAGQVACGGEELPVSGAPEGVETNAWCQVATCTVVIAAEDTLSTVEVRAADQGSATEAVHRLAPLAVGKYA</sequence>
<evidence type="ECO:0008006" key="4">
    <source>
        <dbReference type="Google" id="ProtNLM"/>
    </source>
</evidence>
<dbReference type="Proteomes" id="UP001500467">
    <property type="component" value="Unassembled WGS sequence"/>
</dbReference>
<evidence type="ECO:0000313" key="3">
    <source>
        <dbReference type="Proteomes" id="UP001500467"/>
    </source>
</evidence>
<accession>A0ABP4FPK1</accession>
<protein>
    <recommendedName>
        <fullName evidence="4">PknH-like extracellular domain-containing protein</fullName>
    </recommendedName>
</protein>
<proteinExistence type="predicted"/>
<evidence type="ECO:0000256" key="1">
    <source>
        <dbReference type="SAM" id="MobiDB-lite"/>
    </source>
</evidence>
<gene>
    <name evidence="2" type="ORF">GCM10009675_04950</name>
</gene>
<dbReference type="EMBL" id="BAAALM010000002">
    <property type="protein sequence ID" value="GAA1193312.1"/>
    <property type="molecule type" value="Genomic_DNA"/>
</dbReference>
<keyword evidence="3" id="KW-1185">Reference proteome</keyword>
<name>A0ABP4FPK1_9PSEU</name>